<evidence type="ECO:0000313" key="2">
    <source>
        <dbReference type="Proteomes" id="UP001291309"/>
    </source>
</evidence>
<evidence type="ECO:0000313" key="1">
    <source>
        <dbReference type="EMBL" id="MDY7226119.1"/>
    </source>
</evidence>
<proteinExistence type="predicted"/>
<comment type="caution">
    <text evidence="1">The sequence shown here is derived from an EMBL/GenBank/DDBJ whole genome shotgun (WGS) entry which is preliminary data.</text>
</comment>
<protein>
    <submittedName>
        <fullName evidence="1">Uncharacterized protein</fullName>
    </submittedName>
</protein>
<accession>A0ABU5GZ17</accession>
<keyword evidence="2" id="KW-1185">Reference proteome</keyword>
<name>A0ABU5GZ17_9BACT</name>
<dbReference type="RefSeq" id="WP_321544840.1">
    <property type="nucleotide sequence ID" value="NZ_JAXIVS010000002.1"/>
</dbReference>
<reference evidence="1 2" key="1">
    <citation type="submission" date="2023-12" db="EMBL/GenBank/DDBJ databases">
        <title>the genome sequence of Hyalangium sp. s54d21.</title>
        <authorList>
            <person name="Zhang X."/>
        </authorList>
    </citation>
    <scope>NUCLEOTIDE SEQUENCE [LARGE SCALE GENOMIC DNA]</scope>
    <source>
        <strain evidence="2">s54d21</strain>
    </source>
</reference>
<organism evidence="1 2">
    <name type="scientific">Hyalangium rubrum</name>
    <dbReference type="NCBI Taxonomy" id="3103134"/>
    <lineage>
        <taxon>Bacteria</taxon>
        <taxon>Pseudomonadati</taxon>
        <taxon>Myxococcota</taxon>
        <taxon>Myxococcia</taxon>
        <taxon>Myxococcales</taxon>
        <taxon>Cystobacterineae</taxon>
        <taxon>Archangiaceae</taxon>
        <taxon>Hyalangium</taxon>
    </lineage>
</organism>
<dbReference type="EMBL" id="JAXIVS010000002">
    <property type="protein sequence ID" value="MDY7226119.1"/>
    <property type="molecule type" value="Genomic_DNA"/>
</dbReference>
<dbReference type="Proteomes" id="UP001291309">
    <property type="component" value="Unassembled WGS sequence"/>
</dbReference>
<gene>
    <name evidence="1" type="ORF">SYV04_06975</name>
</gene>
<sequence>MTEVHEPTRDYTIPEGCLACGADLSVRVSAAGPAGVCKACGWMGRPLVTVTHRGLRVTYQEAQA</sequence>